<comment type="caution">
    <text evidence="1">The sequence shown here is derived from an EMBL/GenBank/DDBJ whole genome shotgun (WGS) entry which is preliminary data.</text>
</comment>
<name>A0ABD2X1A8_9HYME</name>
<dbReference type="AlphaFoldDB" id="A0ABD2X1A8"/>
<proteinExistence type="predicted"/>
<protein>
    <submittedName>
        <fullName evidence="1">Uncharacterized protein</fullName>
    </submittedName>
</protein>
<evidence type="ECO:0000313" key="1">
    <source>
        <dbReference type="EMBL" id="KAL3399096.1"/>
    </source>
</evidence>
<accession>A0ABD2X1A8</accession>
<organism evidence="1 2">
    <name type="scientific">Trichogramma kaykai</name>
    <dbReference type="NCBI Taxonomy" id="54128"/>
    <lineage>
        <taxon>Eukaryota</taxon>
        <taxon>Metazoa</taxon>
        <taxon>Ecdysozoa</taxon>
        <taxon>Arthropoda</taxon>
        <taxon>Hexapoda</taxon>
        <taxon>Insecta</taxon>
        <taxon>Pterygota</taxon>
        <taxon>Neoptera</taxon>
        <taxon>Endopterygota</taxon>
        <taxon>Hymenoptera</taxon>
        <taxon>Apocrita</taxon>
        <taxon>Proctotrupomorpha</taxon>
        <taxon>Chalcidoidea</taxon>
        <taxon>Trichogrammatidae</taxon>
        <taxon>Trichogramma</taxon>
    </lineage>
</organism>
<dbReference type="EMBL" id="JBJJXI010000058">
    <property type="protein sequence ID" value="KAL3399096.1"/>
    <property type="molecule type" value="Genomic_DNA"/>
</dbReference>
<evidence type="ECO:0000313" key="2">
    <source>
        <dbReference type="Proteomes" id="UP001627154"/>
    </source>
</evidence>
<dbReference type="Proteomes" id="UP001627154">
    <property type="component" value="Unassembled WGS sequence"/>
</dbReference>
<keyword evidence="2" id="KW-1185">Reference proteome</keyword>
<sequence>MYHSLEKRRFQSDLPQMPVKYDDCEFHHLVEQPSWCIDALRGAHPLYSRRGFVPIIASNFVTRKTCCAFTLPRAELTPRKSSYQSWQFITRHVLKTL</sequence>
<gene>
    <name evidence="1" type="ORF">TKK_007327</name>
</gene>
<reference evidence="1 2" key="1">
    <citation type="journal article" date="2024" name="bioRxiv">
        <title>A reference genome for Trichogramma kaykai: A tiny desert-dwelling parasitoid wasp with competing sex-ratio distorters.</title>
        <authorList>
            <person name="Culotta J."/>
            <person name="Lindsey A.R."/>
        </authorList>
    </citation>
    <scope>NUCLEOTIDE SEQUENCE [LARGE SCALE GENOMIC DNA]</scope>
    <source>
        <strain evidence="1 2">KSX58</strain>
    </source>
</reference>